<dbReference type="InterPro" id="IPR005119">
    <property type="entry name" value="LysR_subst-bd"/>
</dbReference>
<name>C7QDU6_CATAD</name>
<protein>
    <submittedName>
        <fullName evidence="7">Transcriptional regulator, LysR family</fullName>
    </submittedName>
</protein>
<dbReference type="FunFam" id="1.10.10.10:FF:000001">
    <property type="entry name" value="LysR family transcriptional regulator"/>
    <property type="match status" value="1"/>
</dbReference>
<feature type="domain" description="HTH lysR-type" evidence="6">
    <location>
        <begin position="1"/>
        <end position="58"/>
    </location>
</feature>
<dbReference type="InterPro" id="IPR036390">
    <property type="entry name" value="WH_DNA-bd_sf"/>
</dbReference>
<evidence type="ECO:0000256" key="4">
    <source>
        <dbReference type="ARBA" id="ARBA00023163"/>
    </source>
</evidence>
<dbReference type="OrthoDB" id="3181812at2"/>
<dbReference type="InParanoid" id="C7QDU6"/>
<keyword evidence="3" id="KW-0238">DNA-binding</keyword>
<dbReference type="Pfam" id="PF00126">
    <property type="entry name" value="HTH_1"/>
    <property type="match status" value="1"/>
</dbReference>
<dbReference type="PANTHER" id="PTHR30346">
    <property type="entry name" value="TRANSCRIPTIONAL DUAL REGULATOR HCAR-RELATED"/>
    <property type="match status" value="1"/>
</dbReference>
<organism evidence="7 8">
    <name type="scientific">Catenulispora acidiphila (strain DSM 44928 / JCM 14897 / NBRC 102108 / NRRL B-24433 / ID139908)</name>
    <dbReference type="NCBI Taxonomy" id="479433"/>
    <lineage>
        <taxon>Bacteria</taxon>
        <taxon>Bacillati</taxon>
        <taxon>Actinomycetota</taxon>
        <taxon>Actinomycetes</taxon>
        <taxon>Catenulisporales</taxon>
        <taxon>Catenulisporaceae</taxon>
        <taxon>Catenulispora</taxon>
    </lineage>
</organism>
<accession>C7QDU6</accession>
<dbReference type="PANTHER" id="PTHR30346:SF28">
    <property type="entry name" value="HTH-TYPE TRANSCRIPTIONAL REGULATOR CYNR"/>
    <property type="match status" value="1"/>
</dbReference>
<dbReference type="GO" id="GO:0032993">
    <property type="term" value="C:protein-DNA complex"/>
    <property type="evidence" value="ECO:0007669"/>
    <property type="project" value="TreeGrafter"/>
</dbReference>
<comment type="similarity">
    <text evidence="1">Belongs to the LysR transcriptional regulatory family.</text>
</comment>
<keyword evidence="8" id="KW-1185">Reference proteome</keyword>
<dbReference type="eggNOG" id="COG0583">
    <property type="taxonomic scope" value="Bacteria"/>
</dbReference>
<gene>
    <name evidence="7" type="ordered locus">Caci_5862</name>
</gene>
<dbReference type="SUPFAM" id="SSF46785">
    <property type="entry name" value="Winged helix' DNA-binding domain"/>
    <property type="match status" value="1"/>
</dbReference>
<evidence type="ECO:0000256" key="5">
    <source>
        <dbReference type="SAM" id="MobiDB-lite"/>
    </source>
</evidence>
<dbReference type="KEGG" id="cai:Caci_5862"/>
<keyword evidence="4" id="KW-0804">Transcription</keyword>
<dbReference type="PROSITE" id="PS50931">
    <property type="entry name" value="HTH_LYSR"/>
    <property type="match status" value="1"/>
</dbReference>
<sequence>MELRQLEYFVAVAEELHFGRAAERLHIGQPAVSQQLRRLERELDAELFDRSPRHVRLTPAGEALLPQARDVLAAVARARSAVAEAAGARPAPLRIGTSSGLGERLEMVLDELLRLAPDLPVELVMAGPTPDRLDRVADGSLDAAFVRGAVPDEGRGLRVVQLWRDEVVAAVPARHAIAQAPYATFAALAPLGLRLTERRNNPALVDLIVGAFHAAGCEPASSNPYTRLADTLAAIGADGGSYTVMYAARAEQIRNRRVAFLPFEPPGLGLMTHLVVSRSRPTPHFSLLMQACELAMSGDIASSDDVSSDNASSRDASSGDQES</sequence>
<dbReference type="GO" id="GO:0003677">
    <property type="term" value="F:DNA binding"/>
    <property type="evidence" value="ECO:0007669"/>
    <property type="project" value="UniProtKB-KW"/>
</dbReference>
<evidence type="ECO:0000313" key="8">
    <source>
        <dbReference type="Proteomes" id="UP000000851"/>
    </source>
</evidence>
<dbReference type="GO" id="GO:0003700">
    <property type="term" value="F:DNA-binding transcription factor activity"/>
    <property type="evidence" value="ECO:0007669"/>
    <property type="project" value="InterPro"/>
</dbReference>
<dbReference type="Gene3D" id="1.10.10.10">
    <property type="entry name" value="Winged helix-like DNA-binding domain superfamily/Winged helix DNA-binding domain"/>
    <property type="match status" value="1"/>
</dbReference>
<evidence type="ECO:0000259" key="6">
    <source>
        <dbReference type="PROSITE" id="PS50931"/>
    </source>
</evidence>
<dbReference type="RefSeq" id="WP_015794449.1">
    <property type="nucleotide sequence ID" value="NC_013131.1"/>
</dbReference>
<dbReference type="InterPro" id="IPR036388">
    <property type="entry name" value="WH-like_DNA-bd_sf"/>
</dbReference>
<evidence type="ECO:0000313" key="7">
    <source>
        <dbReference type="EMBL" id="ACU74720.1"/>
    </source>
</evidence>
<dbReference type="PRINTS" id="PR00039">
    <property type="entry name" value="HTHLYSR"/>
</dbReference>
<proteinExistence type="inferred from homology"/>
<dbReference type="AlphaFoldDB" id="C7QDU6"/>
<reference evidence="7 8" key="1">
    <citation type="journal article" date="2009" name="Stand. Genomic Sci.">
        <title>Complete genome sequence of Catenulispora acidiphila type strain (ID 139908).</title>
        <authorList>
            <person name="Copeland A."/>
            <person name="Lapidus A."/>
            <person name="Glavina Del Rio T."/>
            <person name="Nolan M."/>
            <person name="Lucas S."/>
            <person name="Chen F."/>
            <person name="Tice H."/>
            <person name="Cheng J.F."/>
            <person name="Bruce D."/>
            <person name="Goodwin L."/>
            <person name="Pitluck S."/>
            <person name="Mikhailova N."/>
            <person name="Pati A."/>
            <person name="Ivanova N."/>
            <person name="Mavromatis K."/>
            <person name="Chen A."/>
            <person name="Palaniappan K."/>
            <person name="Chain P."/>
            <person name="Land M."/>
            <person name="Hauser L."/>
            <person name="Chang Y.J."/>
            <person name="Jeffries C.D."/>
            <person name="Chertkov O."/>
            <person name="Brettin T."/>
            <person name="Detter J.C."/>
            <person name="Han C."/>
            <person name="Ali Z."/>
            <person name="Tindall B.J."/>
            <person name="Goker M."/>
            <person name="Bristow J."/>
            <person name="Eisen J.A."/>
            <person name="Markowitz V."/>
            <person name="Hugenholtz P."/>
            <person name="Kyrpides N.C."/>
            <person name="Klenk H.P."/>
        </authorList>
    </citation>
    <scope>NUCLEOTIDE SEQUENCE [LARGE SCALE GENOMIC DNA]</scope>
    <source>
        <strain evidence="8">DSM 44928 / JCM 14897 / NBRC 102108 / NRRL B-24433 / ID139908</strain>
    </source>
</reference>
<dbReference type="Gene3D" id="3.40.190.10">
    <property type="entry name" value="Periplasmic binding protein-like II"/>
    <property type="match status" value="2"/>
</dbReference>
<dbReference type="STRING" id="479433.Caci_5862"/>
<dbReference type="Pfam" id="PF03466">
    <property type="entry name" value="LysR_substrate"/>
    <property type="match status" value="1"/>
</dbReference>
<keyword evidence="2" id="KW-0805">Transcription regulation</keyword>
<dbReference type="InterPro" id="IPR000847">
    <property type="entry name" value="LysR_HTH_N"/>
</dbReference>
<dbReference type="HOGENOM" id="CLU_039613_6_4_11"/>
<dbReference type="EMBL" id="CP001700">
    <property type="protein sequence ID" value="ACU74720.1"/>
    <property type="molecule type" value="Genomic_DNA"/>
</dbReference>
<evidence type="ECO:0000256" key="2">
    <source>
        <dbReference type="ARBA" id="ARBA00023015"/>
    </source>
</evidence>
<dbReference type="Proteomes" id="UP000000851">
    <property type="component" value="Chromosome"/>
</dbReference>
<evidence type="ECO:0000256" key="1">
    <source>
        <dbReference type="ARBA" id="ARBA00009437"/>
    </source>
</evidence>
<feature type="region of interest" description="Disordered" evidence="5">
    <location>
        <begin position="300"/>
        <end position="323"/>
    </location>
</feature>
<dbReference type="SUPFAM" id="SSF53850">
    <property type="entry name" value="Periplasmic binding protein-like II"/>
    <property type="match status" value="1"/>
</dbReference>
<evidence type="ECO:0000256" key="3">
    <source>
        <dbReference type="ARBA" id="ARBA00023125"/>
    </source>
</evidence>